<accession>A0AAE0VSZ9</accession>
<dbReference type="CDD" id="cd00038">
    <property type="entry name" value="CAP_ED"/>
    <property type="match status" value="1"/>
</dbReference>
<dbReference type="GO" id="GO:0007283">
    <property type="term" value="P:spermatogenesis"/>
    <property type="evidence" value="ECO:0007669"/>
    <property type="project" value="TreeGrafter"/>
</dbReference>
<feature type="compositionally biased region" description="Polar residues" evidence="1">
    <location>
        <begin position="137"/>
        <end position="162"/>
    </location>
</feature>
<evidence type="ECO:0000313" key="4">
    <source>
        <dbReference type="Proteomes" id="UP001195483"/>
    </source>
</evidence>
<dbReference type="InterPro" id="IPR000595">
    <property type="entry name" value="cNMP-bd_dom"/>
</dbReference>
<dbReference type="InterPro" id="IPR014710">
    <property type="entry name" value="RmlC-like_jellyroll"/>
</dbReference>
<dbReference type="InterPro" id="IPR018488">
    <property type="entry name" value="cNMP-bd_CS"/>
</dbReference>
<feature type="region of interest" description="Disordered" evidence="1">
    <location>
        <begin position="815"/>
        <end position="848"/>
    </location>
</feature>
<dbReference type="GO" id="GO:0030552">
    <property type="term" value="F:cAMP binding"/>
    <property type="evidence" value="ECO:0007669"/>
    <property type="project" value="TreeGrafter"/>
</dbReference>
<feature type="region of interest" description="Disordered" evidence="1">
    <location>
        <begin position="94"/>
        <end position="169"/>
    </location>
</feature>
<sequence length="877" mass="100156">MPIAYGTDPDKKVLKLGQPEITINSQADHTYVDSVSLENAKIRLKTYEDIVQLPGMKENHIITKESLLGSRRHIQSAPVSIQNSRQPRLIYLHSDGSTSAEGPSRPWSTVPRTRAEQRQPEPVSRRGGCQRPWTAVSGRSDQQVSSACRRSNLTSAASSRTPLSHLVPPYLSNHVHTTVRLDGRKNGGWLASPVNNEDKIKCISGKDISKYHLLKKLKSQKSQRRQRNLCSRDNAEQMDSELKAAQLAIKKLPSDLLMRFRKGAVTILNVQRLMEAMKQLSDSMTSRSATEEQWQALYGNARAQELVFNKAAFAKDKAYNKMPAWALRLMDTAPEERTEDDLNKLHALLRNIKSFDKFTQKIQISMCRAFRYQSVESGRIVLRKGHVGQNFYFIHSGSVFVNVDDVNIYGESFVKTEVVLKTGDSFGELALLQDIRRTATISVRETCELLVVDKDTFARVCPKLFEKELDEKRDFLSHLELFSKRVWSKESIQNLCLEAQIQEYKTNRVIVADSAEDEWIYICMEGECQVIRRLWVDNDTPKKMTGPQLNSSPNTVVSEHFLEIIKTFGDKNTSKDGDNISDPVNTEQGKERLLNSMGLEYVRSRKLSLEDIRNLMRKQLQKQLQKDEENKDTGSNSVIYGPLTLTSLIAQAEKSFVGKKMVYLIVKIMGGTDVFALHSILDDSQTYISRTKSINSFILVSCGVRVLRIKRSCFFKYACPEALNHAKTLAAKQRYPSDAVLYNSYRDHIFWDQYKQELVRQVIAYSVYNKINSVESKRLRSRNVVTRDSNLSRADQKLMEEVFLSTKCVIPEVKPTDNRQRNSSIVTGTLRKPYPPSALHRDKGRYSQRQTALKFKTIEEDDEQMNDDPPLDRNVFL</sequence>
<dbReference type="AlphaFoldDB" id="A0AAE0VSZ9"/>
<dbReference type="Pfam" id="PF00027">
    <property type="entry name" value="cNMP_binding"/>
    <property type="match status" value="1"/>
</dbReference>
<reference evidence="3" key="1">
    <citation type="journal article" date="2021" name="Genome Biol. Evol.">
        <title>A High-Quality Reference Genome for a Parasitic Bivalve with Doubly Uniparental Inheritance (Bivalvia: Unionida).</title>
        <authorList>
            <person name="Smith C.H."/>
        </authorList>
    </citation>
    <scope>NUCLEOTIDE SEQUENCE</scope>
    <source>
        <strain evidence="3">CHS0354</strain>
    </source>
</reference>
<organism evidence="3 4">
    <name type="scientific">Potamilus streckersoni</name>
    <dbReference type="NCBI Taxonomy" id="2493646"/>
    <lineage>
        <taxon>Eukaryota</taxon>
        <taxon>Metazoa</taxon>
        <taxon>Spiralia</taxon>
        <taxon>Lophotrochozoa</taxon>
        <taxon>Mollusca</taxon>
        <taxon>Bivalvia</taxon>
        <taxon>Autobranchia</taxon>
        <taxon>Heteroconchia</taxon>
        <taxon>Palaeoheterodonta</taxon>
        <taxon>Unionida</taxon>
        <taxon>Unionoidea</taxon>
        <taxon>Unionidae</taxon>
        <taxon>Ambleminae</taxon>
        <taxon>Lampsilini</taxon>
        <taxon>Potamilus</taxon>
    </lineage>
</organism>
<evidence type="ECO:0000259" key="2">
    <source>
        <dbReference type="PROSITE" id="PS50042"/>
    </source>
</evidence>
<keyword evidence="4" id="KW-1185">Reference proteome</keyword>
<protein>
    <recommendedName>
        <fullName evidence="2">Cyclic nucleotide-binding domain-containing protein</fullName>
    </recommendedName>
</protein>
<dbReference type="Gene3D" id="2.60.120.10">
    <property type="entry name" value="Jelly Rolls"/>
    <property type="match status" value="2"/>
</dbReference>
<name>A0AAE0VSZ9_9BIVA</name>
<evidence type="ECO:0000313" key="3">
    <source>
        <dbReference type="EMBL" id="KAK3589034.1"/>
    </source>
</evidence>
<dbReference type="PROSITE" id="PS00889">
    <property type="entry name" value="CNMP_BINDING_2"/>
    <property type="match status" value="1"/>
</dbReference>
<reference evidence="3" key="2">
    <citation type="journal article" date="2021" name="Genome Biol. Evol.">
        <title>Developing a high-quality reference genome for a parasitic bivalve with doubly uniparental inheritance (Bivalvia: Unionida).</title>
        <authorList>
            <person name="Smith C.H."/>
        </authorList>
    </citation>
    <scope>NUCLEOTIDE SEQUENCE</scope>
    <source>
        <strain evidence="3">CHS0354</strain>
        <tissue evidence="3">Mantle</tissue>
    </source>
</reference>
<gene>
    <name evidence="3" type="ORF">CHS0354_007982</name>
</gene>
<proteinExistence type="predicted"/>
<feature type="compositionally biased region" description="Polar residues" evidence="1">
    <location>
        <begin position="95"/>
        <end position="111"/>
    </location>
</feature>
<dbReference type="PANTHER" id="PTHR23011">
    <property type="entry name" value="CYCLIC NUCLEOTIDE-BINDING DOMAIN CONTAINING PROTEIN"/>
    <property type="match status" value="1"/>
</dbReference>
<dbReference type="Proteomes" id="UP001195483">
    <property type="component" value="Unassembled WGS sequence"/>
</dbReference>
<dbReference type="InterPro" id="IPR018490">
    <property type="entry name" value="cNMP-bd_dom_sf"/>
</dbReference>
<comment type="caution">
    <text evidence="3">The sequence shown here is derived from an EMBL/GenBank/DDBJ whole genome shotgun (WGS) entry which is preliminary data.</text>
</comment>
<dbReference type="PANTHER" id="PTHR23011:SF43">
    <property type="entry name" value="CYCLIC NUCLEOTIDE-BINDING DOMAIN-CONTAINING PROTEIN 2"/>
    <property type="match status" value="1"/>
</dbReference>
<evidence type="ECO:0000256" key="1">
    <source>
        <dbReference type="SAM" id="MobiDB-lite"/>
    </source>
</evidence>
<feature type="domain" description="Cyclic nucleotide-binding" evidence="2">
    <location>
        <begin position="354"/>
        <end position="478"/>
    </location>
</feature>
<dbReference type="SMART" id="SM00100">
    <property type="entry name" value="cNMP"/>
    <property type="match status" value="1"/>
</dbReference>
<reference evidence="3" key="3">
    <citation type="submission" date="2023-05" db="EMBL/GenBank/DDBJ databases">
        <authorList>
            <person name="Smith C.H."/>
        </authorList>
    </citation>
    <scope>NUCLEOTIDE SEQUENCE</scope>
    <source>
        <strain evidence="3">CHS0354</strain>
        <tissue evidence="3">Mantle</tissue>
    </source>
</reference>
<dbReference type="SUPFAM" id="SSF51206">
    <property type="entry name" value="cAMP-binding domain-like"/>
    <property type="match status" value="2"/>
</dbReference>
<dbReference type="PROSITE" id="PS50042">
    <property type="entry name" value="CNMP_BINDING_3"/>
    <property type="match status" value="1"/>
</dbReference>
<dbReference type="EMBL" id="JAEAOA010000537">
    <property type="protein sequence ID" value="KAK3589034.1"/>
    <property type="molecule type" value="Genomic_DNA"/>
</dbReference>